<dbReference type="InterPro" id="IPR048950">
    <property type="entry name" value="Ppx_GppA_C"/>
</dbReference>
<dbReference type="Pfam" id="PF02541">
    <property type="entry name" value="Ppx-GppA"/>
    <property type="match status" value="1"/>
</dbReference>
<organism evidence="8 9">
    <name type="scientific">Chitinasiproducens palmae</name>
    <dbReference type="NCBI Taxonomy" id="1770053"/>
    <lineage>
        <taxon>Bacteria</taxon>
        <taxon>Pseudomonadati</taxon>
        <taxon>Pseudomonadota</taxon>
        <taxon>Betaproteobacteria</taxon>
        <taxon>Burkholderiales</taxon>
        <taxon>Burkholderiaceae</taxon>
        <taxon>Chitinasiproducens</taxon>
    </lineage>
</organism>
<evidence type="ECO:0000256" key="5">
    <source>
        <dbReference type="ARBA" id="ARBA00047607"/>
    </source>
</evidence>
<evidence type="ECO:0000256" key="2">
    <source>
        <dbReference type="ARBA" id="ARBA00012451"/>
    </source>
</evidence>
<feature type="domain" description="Ppx/GppA phosphatase N-terminal" evidence="6">
    <location>
        <begin position="43"/>
        <end position="316"/>
    </location>
</feature>
<dbReference type="InterPro" id="IPR003695">
    <property type="entry name" value="Ppx_GppA_N"/>
</dbReference>
<dbReference type="RefSeq" id="WP_091908162.1">
    <property type="nucleotide sequence ID" value="NZ_FNLO01000006.1"/>
</dbReference>
<evidence type="ECO:0000256" key="4">
    <source>
        <dbReference type="ARBA" id="ARBA00022801"/>
    </source>
</evidence>
<dbReference type="AlphaFoldDB" id="A0A1H2PPV2"/>
<dbReference type="Gene3D" id="1.10.3210.10">
    <property type="entry name" value="Hypothetical protein af1432"/>
    <property type="match status" value="1"/>
</dbReference>
<dbReference type="GO" id="GO:0006793">
    <property type="term" value="P:phosphorus metabolic process"/>
    <property type="evidence" value="ECO:0007669"/>
    <property type="project" value="InterPro"/>
</dbReference>
<evidence type="ECO:0000256" key="1">
    <source>
        <dbReference type="ARBA" id="ARBA00007125"/>
    </source>
</evidence>
<evidence type="ECO:0000313" key="8">
    <source>
        <dbReference type="EMBL" id="SDV48783.1"/>
    </source>
</evidence>
<dbReference type="InterPro" id="IPR022371">
    <property type="entry name" value="Exopolyphosphatase"/>
</dbReference>
<protein>
    <recommendedName>
        <fullName evidence="3">Exopolyphosphatase</fullName>
        <ecNumber evidence="2">3.6.1.11</ecNumber>
    </recommendedName>
</protein>
<reference evidence="9" key="1">
    <citation type="submission" date="2016-09" db="EMBL/GenBank/DDBJ databases">
        <authorList>
            <person name="Varghese N."/>
            <person name="Submissions S."/>
        </authorList>
    </citation>
    <scope>NUCLEOTIDE SEQUENCE [LARGE SCALE GENOMIC DNA]</scope>
    <source>
        <strain evidence="9">JS23</strain>
    </source>
</reference>
<dbReference type="STRING" id="1770053.SAMN05216551_10660"/>
<gene>
    <name evidence="8" type="ORF">SAMN05216551_10660</name>
</gene>
<sequence length="505" mass="54654">MNDLSSPLAVVDMGSNSFRLLVGRVYSTRADGDEVRQVVPLDALREPVRLAAGLTPEQHLDAAARRRGVAALRRFGDRLRGFAPEQVRAVATNTLRVARNASAFLAEAEHALGFPIEVIAGREEARLIYVGASYDAPPVAGQRLVVDIGGGSTELIIGTGHEPGPMESLYMGCVSHSRRFFAQGQVDARAFHEAEYAARQELASVAGQFRELGWEQALGSSGTARALAELIHVNALGGGSPQTIDRAGLHALKALLIEAGHAGRTTLKGLKPDRVPVLPGGLAIMIAVFDELGVETMQVTDGGLRLGVLYDLLGRHSHHDVREVTTRQFMQKYGVDVAHAQRVRRLALAVHEQSVALDEGAADHALLGWTCALHEIGLLVSRTGYHRHSAYIAENADMPGFSRTDQTRLATLLLGQTGKLGKLANGERPIDWAMLFALRLAVVLNRPRHPVVAPVPQVRADVENLHIEVRLPPAWSEANPLAAYMLSAEAEEWQRIGWSYVISAD</sequence>
<dbReference type="EMBL" id="FNLO01000006">
    <property type="protein sequence ID" value="SDV48783.1"/>
    <property type="molecule type" value="Genomic_DNA"/>
</dbReference>
<evidence type="ECO:0000313" key="9">
    <source>
        <dbReference type="Proteomes" id="UP000243719"/>
    </source>
</evidence>
<proteinExistence type="inferred from homology"/>
<dbReference type="SUPFAM" id="SSF109604">
    <property type="entry name" value="HD-domain/PDEase-like"/>
    <property type="match status" value="1"/>
</dbReference>
<dbReference type="PIRSF" id="PIRSF001267">
    <property type="entry name" value="Pyrophosphatase_GppA_Ppx"/>
    <property type="match status" value="1"/>
</dbReference>
<feature type="domain" description="Ppx/GppA phosphatase C-terminal" evidence="7">
    <location>
        <begin position="321"/>
        <end position="489"/>
    </location>
</feature>
<comment type="similarity">
    <text evidence="1">Belongs to the GppA/Ppx family.</text>
</comment>
<dbReference type="NCBIfam" id="TIGR03706">
    <property type="entry name" value="exo_poly_only"/>
    <property type="match status" value="1"/>
</dbReference>
<dbReference type="PANTHER" id="PTHR30005:SF0">
    <property type="entry name" value="RETROGRADE REGULATION PROTEIN 2"/>
    <property type="match status" value="1"/>
</dbReference>
<keyword evidence="4" id="KW-0378">Hydrolase</keyword>
<dbReference type="EC" id="3.6.1.11" evidence="2"/>
<dbReference type="InterPro" id="IPR043129">
    <property type="entry name" value="ATPase_NBD"/>
</dbReference>
<dbReference type="SUPFAM" id="SSF53067">
    <property type="entry name" value="Actin-like ATPase domain"/>
    <property type="match status" value="2"/>
</dbReference>
<dbReference type="InterPro" id="IPR030673">
    <property type="entry name" value="PyroPPase_GppA_Ppx"/>
</dbReference>
<dbReference type="Gene3D" id="3.30.420.150">
    <property type="entry name" value="Exopolyphosphatase. Domain 2"/>
    <property type="match status" value="1"/>
</dbReference>
<dbReference type="GO" id="GO:0004309">
    <property type="term" value="F:exopolyphosphatase activity"/>
    <property type="evidence" value="ECO:0007669"/>
    <property type="project" value="UniProtKB-EC"/>
</dbReference>
<dbReference type="OrthoDB" id="9793035at2"/>
<evidence type="ECO:0000256" key="3">
    <source>
        <dbReference type="ARBA" id="ARBA00020416"/>
    </source>
</evidence>
<dbReference type="Gene3D" id="3.30.420.40">
    <property type="match status" value="1"/>
</dbReference>
<comment type="catalytic activity">
    <reaction evidence="5">
        <text>[phosphate](n) + H2O = [phosphate](n-1) + phosphate + H(+)</text>
        <dbReference type="Rhea" id="RHEA:21528"/>
        <dbReference type="Rhea" id="RHEA-COMP:9859"/>
        <dbReference type="Rhea" id="RHEA-COMP:14279"/>
        <dbReference type="ChEBI" id="CHEBI:15377"/>
        <dbReference type="ChEBI" id="CHEBI:15378"/>
        <dbReference type="ChEBI" id="CHEBI:16838"/>
        <dbReference type="ChEBI" id="CHEBI:43474"/>
        <dbReference type="EC" id="3.6.1.11"/>
    </reaction>
</comment>
<dbReference type="CDD" id="cd24053">
    <property type="entry name" value="ASKHA_NBD_EcPPX-GppA-like"/>
    <property type="match status" value="1"/>
</dbReference>
<evidence type="ECO:0000259" key="6">
    <source>
        <dbReference type="Pfam" id="PF02541"/>
    </source>
</evidence>
<dbReference type="Proteomes" id="UP000243719">
    <property type="component" value="Unassembled WGS sequence"/>
</dbReference>
<accession>A0A1H2PPV2</accession>
<dbReference type="Pfam" id="PF21447">
    <property type="entry name" value="Ppx-GppA_III"/>
    <property type="match status" value="1"/>
</dbReference>
<dbReference type="PANTHER" id="PTHR30005">
    <property type="entry name" value="EXOPOLYPHOSPHATASE"/>
    <property type="match status" value="1"/>
</dbReference>
<keyword evidence="9" id="KW-1185">Reference proteome</keyword>
<dbReference type="InterPro" id="IPR050273">
    <property type="entry name" value="GppA/Ppx_hydrolase"/>
</dbReference>
<evidence type="ECO:0000259" key="7">
    <source>
        <dbReference type="Pfam" id="PF21447"/>
    </source>
</evidence>
<name>A0A1H2PPV2_9BURK</name>